<keyword evidence="1" id="KW-1133">Transmembrane helix</keyword>
<name>A0A1E3VRL6_9HYPH</name>
<comment type="caution">
    <text evidence="2">The sequence shown here is derived from an EMBL/GenBank/DDBJ whole genome shotgun (WGS) entry which is preliminary data.</text>
</comment>
<evidence type="ECO:0000313" key="3">
    <source>
        <dbReference type="Proteomes" id="UP000094472"/>
    </source>
</evidence>
<dbReference type="OrthoDB" id="8452548at2"/>
<organism evidence="2 3">
    <name type="scientific">Methyloceanibacter superfactus</name>
    <dbReference type="NCBI Taxonomy" id="1774969"/>
    <lineage>
        <taxon>Bacteria</taxon>
        <taxon>Pseudomonadati</taxon>
        <taxon>Pseudomonadota</taxon>
        <taxon>Alphaproteobacteria</taxon>
        <taxon>Hyphomicrobiales</taxon>
        <taxon>Hyphomicrobiaceae</taxon>
        <taxon>Methyloceanibacter</taxon>
    </lineage>
</organism>
<reference evidence="2 3" key="1">
    <citation type="journal article" date="2016" name="Environ. Microbiol.">
        <title>New Methyloceanibacter diversity from North Sea sediments includes methanotroph containing solely the soluble methane monooxygenase.</title>
        <authorList>
            <person name="Vekeman B."/>
            <person name="Kerckhof F.M."/>
            <person name="Cremers G."/>
            <person name="de Vos P."/>
            <person name="Vandamme P."/>
            <person name="Boon N."/>
            <person name="Op den Camp H.J."/>
            <person name="Heylen K."/>
        </authorList>
    </citation>
    <scope>NUCLEOTIDE SEQUENCE [LARGE SCALE GENOMIC DNA]</scope>
    <source>
        <strain evidence="2 3">R-67175</strain>
    </source>
</reference>
<accession>A0A1E3VRL6</accession>
<dbReference type="RefSeq" id="WP_069442485.1">
    <property type="nucleotide sequence ID" value="NZ_LPWF01000030.1"/>
</dbReference>
<evidence type="ECO:0000313" key="2">
    <source>
        <dbReference type="EMBL" id="ODR96187.1"/>
    </source>
</evidence>
<feature type="transmembrane region" description="Helical" evidence="1">
    <location>
        <begin position="27"/>
        <end position="49"/>
    </location>
</feature>
<sequence length="129" mass="13319">MAATSEPDNTPLPGTVFTPRQVRVLKIAVIVMGVLLVGGFAFVMAAIVYQASHLGQGKSGTPEKAVPVAPVAVPGPETSFAIPPDATVTSMALDGDRLALHFNSSAGPEIAVIDITTGKVISRIRLKSQ</sequence>
<evidence type="ECO:0008006" key="4">
    <source>
        <dbReference type="Google" id="ProtNLM"/>
    </source>
</evidence>
<proteinExistence type="predicted"/>
<dbReference type="AlphaFoldDB" id="A0A1E3VRL6"/>
<protein>
    <recommendedName>
        <fullName evidence="4">Fimbrial protein</fullName>
    </recommendedName>
</protein>
<evidence type="ECO:0000256" key="1">
    <source>
        <dbReference type="SAM" id="Phobius"/>
    </source>
</evidence>
<keyword evidence="1" id="KW-0472">Membrane</keyword>
<keyword evidence="3" id="KW-1185">Reference proteome</keyword>
<dbReference type="EMBL" id="LPWF01000030">
    <property type="protein sequence ID" value="ODR96187.1"/>
    <property type="molecule type" value="Genomic_DNA"/>
</dbReference>
<gene>
    <name evidence="2" type="ORF">AUC69_15655</name>
</gene>
<keyword evidence="1" id="KW-0812">Transmembrane</keyword>
<dbReference type="Proteomes" id="UP000094472">
    <property type="component" value="Unassembled WGS sequence"/>
</dbReference>